<evidence type="ECO:0008006" key="5">
    <source>
        <dbReference type="Google" id="ProtNLM"/>
    </source>
</evidence>
<evidence type="ECO:0000256" key="2">
    <source>
        <dbReference type="SAM" id="SignalP"/>
    </source>
</evidence>
<gene>
    <name evidence="3" type="primary">Vigan.03G213300</name>
    <name evidence="3" type="ORF">VIGAN_03213300</name>
</gene>
<feature type="signal peptide" evidence="2">
    <location>
        <begin position="1"/>
        <end position="21"/>
    </location>
</feature>
<feature type="chain" id="PRO_5006617206" description="Secreted protein" evidence="2">
    <location>
        <begin position="22"/>
        <end position="106"/>
    </location>
</feature>
<dbReference type="AlphaFoldDB" id="A0A0S3RNH7"/>
<feature type="non-terminal residue" evidence="3">
    <location>
        <position position="1"/>
    </location>
</feature>
<dbReference type="EMBL" id="AP015036">
    <property type="protein sequence ID" value="BAT82166.1"/>
    <property type="molecule type" value="Genomic_DNA"/>
</dbReference>
<evidence type="ECO:0000256" key="1">
    <source>
        <dbReference type="SAM" id="MobiDB-lite"/>
    </source>
</evidence>
<accession>A0A0S3RNH7</accession>
<keyword evidence="4" id="KW-1185">Reference proteome</keyword>
<feature type="region of interest" description="Disordered" evidence="1">
    <location>
        <begin position="34"/>
        <end position="89"/>
    </location>
</feature>
<evidence type="ECO:0000313" key="3">
    <source>
        <dbReference type="EMBL" id="BAT82166.1"/>
    </source>
</evidence>
<protein>
    <recommendedName>
        <fullName evidence="5">Secreted protein</fullName>
    </recommendedName>
</protein>
<reference evidence="3 4" key="1">
    <citation type="journal article" date="2015" name="Sci. Rep.">
        <title>The power of single molecule real-time sequencing technology in the de novo assembly of a eukaryotic genome.</title>
        <authorList>
            <person name="Sakai H."/>
            <person name="Naito K."/>
            <person name="Ogiso-Tanaka E."/>
            <person name="Takahashi Y."/>
            <person name="Iseki K."/>
            <person name="Muto C."/>
            <person name="Satou K."/>
            <person name="Teruya K."/>
            <person name="Shiroma A."/>
            <person name="Shimoji M."/>
            <person name="Hirano T."/>
            <person name="Itoh T."/>
            <person name="Kaga A."/>
            <person name="Tomooka N."/>
        </authorList>
    </citation>
    <scope>NUCLEOTIDE SEQUENCE [LARGE SCALE GENOMIC DNA]</scope>
    <source>
        <strain evidence="4">cv. Shumari</strain>
    </source>
</reference>
<proteinExistence type="predicted"/>
<keyword evidence="2" id="KW-0732">Signal</keyword>
<dbReference type="Proteomes" id="UP000291084">
    <property type="component" value="Chromosome 3"/>
</dbReference>
<name>A0A0S3RNH7_PHAAN</name>
<evidence type="ECO:0000313" key="4">
    <source>
        <dbReference type="Proteomes" id="UP000291084"/>
    </source>
</evidence>
<organism evidence="3 4">
    <name type="scientific">Vigna angularis var. angularis</name>
    <dbReference type="NCBI Taxonomy" id="157739"/>
    <lineage>
        <taxon>Eukaryota</taxon>
        <taxon>Viridiplantae</taxon>
        <taxon>Streptophyta</taxon>
        <taxon>Embryophyta</taxon>
        <taxon>Tracheophyta</taxon>
        <taxon>Spermatophyta</taxon>
        <taxon>Magnoliopsida</taxon>
        <taxon>eudicotyledons</taxon>
        <taxon>Gunneridae</taxon>
        <taxon>Pentapetalae</taxon>
        <taxon>rosids</taxon>
        <taxon>fabids</taxon>
        <taxon>Fabales</taxon>
        <taxon>Fabaceae</taxon>
        <taxon>Papilionoideae</taxon>
        <taxon>50 kb inversion clade</taxon>
        <taxon>NPAAA clade</taxon>
        <taxon>indigoferoid/millettioid clade</taxon>
        <taxon>Phaseoleae</taxon>
        <taxon>Vigna</taxon>
    </lineage>
</organism>
<sequence length="106" mass="11965">FFFFYISYLFFFILKAGFGTGQRPFVLQLETLRGSSHSSHRTKRNQRCSNGHRLPPSAIAHKPLPLRSSHRDETVTGPPPSARLHATGSRPLLLSLLRTREANPLP</sequence>